<dbReference type="Gene3D" id="2.40.50.140">
    <property type="entry name" value="Nucleic acid-binding proteins"/>
    <property type="match status" value="1"/>
</dbReference>
<organism evidence="1 2">
    <name type="scientific">Paraburkholderia xenovorans (strain LB400)</name>
    <dbReference type="NCBI Taxonomy" id="266265"/>
    <lineage>
        <taxon>Bacteria</taxon>
        <taxon>Pseudomonadati</taxon>
        <taxon>Pseudomonadota</taxon>
        <taxon>Betaproteobacteria</taxon>
        <taxon>Burkholderiales</taxon>
        <taxon>Burkholderiaceae</taxon>
        <taxon>Paraburkholderia</taxon>
    </lineage>
</organism>
<dbReference type="Proteomes" id="UP000001817">
    <property type="component" value="Chromosome 3"/>
</dbReference>
<gene>
    <name evidence="1" type="ORF">Bxe_C0492</name>
</gene>
<dbReference type="AlphaFoldDB" id="Q13HP3"/>
<evidence type="ECO:0000313" key="1">
    <source>
        <dbReference type="EMBL" id="ABE36396.1"/>
    </source>
</evidence>
<dbReference type="Gene3D" id="2.40.50.100">
    <property type="match status" value="1"/>
</dbReference>
<reference evidence="1 2" key="1">
    <citation type="journal article" date="2006" name="Proc. Natl. Acad. Sci. U.S.A.">
        <title>Burkholderia xenovorans LB400 harbors a multi-replicon, 9.73-Mbp genome shaped for versatility.</title>
        <authorList>
            <person name="Chain P.S."/>
            <person name="Denef V.J."/>
            <person name="Konstantinidis K.T."/>
            <person name="Vergez L.M."/>
            <person name="Agullo L."/>
            <person name="Reyes V.L."/>
            <person name="Hauser L."/>
            <person name="Cordova M."/>
            <person name="Gomez L."/>
            <person name="Gonzalez M."/>
            <person name="Land M."/>
            <person name="Lao V."/>
            <person name="Larimer F."/>
            <person name="LiPuma J.J."/>
            <person name="Mahenthiralingam E."/>
            <person name="Malfatti S.A."/>
            <person name="Marx C.J."/>
            <person name="Parnell J.J."/>
            <person name="Ramette A."/>
            <person name="Richardson P."/>
            <person name="Seeger M."/>
            <person name="Smith D."/>
            <person name="Spilker T."/>
            <person name="Sul W.J."/>
            <person name="Tsoi T.V."/>
            <person name="Ulrich L.E."/>
            <person name="Zhulin I.B."/>
            <person name="Tiedje J.M."/>
        </authorList>
    </citation>
    <scope>NUCLEOTIDE SEQUENCE [LARGE SCALE GENOMIC DNA]</scope>
    <source>
        <strain evidence="1 2">LB400</strain>
    </source>
</reference>
<keyword evidence="2" id="KW-1185">Reference proteome</keyword>
<protein>
    <submittedName>
        <fullName evidence="1">Uncharacterized protein</fullName>
    </submittedName>
</protein>
<dbReference type="KEGG" id="bxe:Bxe_C0492"/>
<sequence length="140" mass="15521">MTASSREARFPVSRVGPYRRMLKESSETKVVADIRSEHLFPVTDGDTARDSAGGWVQGRIELVEPPGSLVMVQVMVGYSVIVAQFERPPGFDVGRAIILQHKIYAPHAFDVGTERSVLAAPLRVPCGVWQCMSERFEPYS</sequence>
<dbReference type="STRING" id="266265.Bxe_C0492"/>
<dbReference type="InterPro" id="IPR008995">
    <property type="entry name" value="Mo/tungstate-bd_C_term_dom"/>
</dbReference>
<dbReference type="InterPro" id="IPR012340">
    <property type="entry name" value="NA-bd_OB-fold"/>
</dbReference>
<name>Q13HP3_PARXL</name>
<accession>Q13HP3</accession>
<dbReference type="EMBL" id="CP000272">
    <property type="protein sequence ID" value="ABE36396.1"/>
    <property type="molecule type" value="Genomic_DNA"/>
</dbReference>
<dbReference type="SUPFAM" id="SSF50331">
    <property type="entry name" value="MOP-like"/>
    <property type="match status" value="1"/>
</dbReference>
<evidence type="ECO:0000313" key="2">
    <source>
        <dbReference type="Proteomes" id="UP000001817"/>
    </source>
</evidence>
<proteinExistence type="predicted"/>